<dbReference type="InterPro" id="IPR035425">
    <property type="entry name" value="CENP-T/H4_C"/>
</dbReference>
<dbReference type="Gene3D" id="1.10.20.10">
    <property type="entry name" value="Histone, subunit A"/>
    <property type="match status" value="1"/>
</dbReference>
<keyword evidence="3" id="KW-0158">Chromosome</keyword>
<accession>A0ABQ7I616</accession>
<evidence type="ECO:0000256" key="5">
    <source>
        <dbReference type="SAM" id="MobiDB-lite"/>
    </source>
</evidence>
<dbReference type="RefSeq" id="XP_038804622.1">
    <property type="nucleotide sequence ID" value="XM_038958943.1"/>
</dbReference>
<dbReference type="Proteomes" id="UP000783213">
    <property type="component" value="Unassembled WGS sequence"/>
</dbReference>
<proteinExistence type="predicted"/>
<evidence type="ECO:0000313" key="8">
    <source>
        <dbReference type="Proteomes" id="UP000783213"/>
    </source>
</evidence>
<comment type="subcellular location">
    <subcellularLocation>
        <location evidence="2">Chromosome</location>
    </subcellularLocation>
    <subcellularLocation>
        <location evidence="1">Nucleus</location>
    </subcellularLocation>
</comment>
<feature type="region of interest" description="Disordered" evidence="5">
    <location>
        <begin position="1"/>
        <end position="80"/>
    </location>
</feature>
<evidence type="ECO:0000313" key="7">
    <source>
        <dbReference type="EMBL" id="KAF7914998.1"/>
    </source>
</evidence>
<feature type="compositionally biased region" description="Polar residues" evidence="5">
    <location>
        <begin position="10"/>
        <end position="30"/>
    </location>
</feature>
<dbReference type="SUPFAM" id="SSF47113">
    <property type="entry name" value="Histone-fold"/>
    <property type="match status" value="1"/>
</dbReference>
<organism evidence="7 8">
    <name type="scientific">Botrytis deweyae</name>
    <dbReference type="NCBI Taxonomy" id="2478750"/>
    <lineage>
        <taxon>Eukaryota</taxon>
        <taxon>Fungi</taxon>
        <taxon>Dikarya</taxon>
        <taxon>Ascomycota</taxon>
        <taxon>Pezizomycotina</taxon>
        <taxon>Leotiomycetes</taxon>
        <taxon>Helotiales</taxon>
        <taxon>Sclerotiniaceae</taxon>
        <taxon>Botrytis</taxon>
    </lineage>
</organism>
<gene>
    <name evidence="7" type="ORF">EAE98_011321</name>
</gene>
<dbReference type="GeneID" id="62238092"/>
<feature type="compositionally biased region" description="Acidic residues" evidence="5">
    <location>
        <begin position="134"/>
        <end position="147"/>
    </location>
</feature>
<dbReference type="CDD" id="cd22920">
    <property type="entry name" value="HFD_CENP-T"/>
    <property type="match status" value="1"/>
</dbReference>
<name>A0ABQ7I616_9HELO</name>
<reference evidence="7 8" key="1">
    <citation type="journal article" date="2020" name="Genome Biol. Evol.">
        <title>Comparative genomics of Sclerotiniaceae.</title>
        <authorList>
            <person name="Valero Jimenez C.A."/>
            <person name="Steentjes M."/>
            <person name="Scholten O.E."/>
            <person name="Van Kan J.A.L."/>
        </authorList>
    </citation>
    <scope>NUCLEOTIDE SEQUENCE [LARGE SCALE GENOMIC DNA]</scope>
    <source>
        <strain evidence="7 8">B1</strain>
    </source>
</reference>
<evidence type="ECO:0000256" key="2">
    <source>
        <dbReference type="ARBA" id="ARBA00004286"/>
    </source>
</evidence>
<feature type="region of interest" description="Disordered" evidence="5">
    <location>
        <begin position="90"/>
        <end position="109"/>
    </location>
</feature>
<evidence type="ECO:0000256" key="3">
    <source>
        <dbReference type="ARBA" id="ARBA00022454"/>
    </source>
</evidence>
<evidence type="ECO:0000259" key="6">
    <source>
        <dbReference type="Pfam" id="PF15511"/>
    </source>
</evidence>
<dbReference type="InterPro" id="IPR009072">
    <property type="entry name" value="Histone-fold"/>
</dbReference>
<sequence length="536" mass="59800">MSGRPETPLRRTSTAGLSPTDASYSRTPSRGSRLGGSEFRTKTLTPHGRAALREVEARRAGLTPGKDRRRSGRQQRETPRDVLRLLSRTLAPQTRPTIPSPQRAPSNSRRQTLLLDDDFDDGPNLVPPRLSIPLDDDNDEDDNEDDESLLLPSLAALEDENLTTRSIELSRRAVTERPSRLFSRGSFGSIRGSDQFGNLDEADFGRDEMETSFFNANDFENDDFREMANSPFFGSDRAGLQGELETALHRRSLLPGRSSDIRPYNSPSEERDATFVFTVPQPEIPAQFEPSPSPEDTSTAMPIMDEISSPPANFQGDDFEMDDEAMNGESDTRRLSDLVTDDEAMNGESDTRRLSDLIMDDEAIDGEDGTRRLSIGAFEDSRLSDDEPLTVSVQKAISENSKRTFQKKVNKVSKHGLKYKSLPLGVVKKHAISLARIGAGKGDKLSGDALDAIMQATDWFFEQISDDLSTYSEHAGRKTIDESDVLMLMRRQRQTNATTTPFSLAQSRLPRELLQDVRMVPPLISKDRPRPKPPRK</sequence>
<evidence type="ECO:0000256" key="4">
    <source>
        <dbReference type="ARBA" id="ARBA00023242"/>
    </source>
</evidence>
<feature type="domain" description="CENP-T/Histone H4 histone fold" evidence="6">
    <location>
        <begin position="415"/>
        <end position="521"/>
    </location>
</feature>
<dbReference type="PANTHER" id="PTHR22980:SF5">
    <property type="entry name" value="CENP-T_HISTONE H4 HISTONE FOLD DOMAIN-CONTAINING PROTEIN"/>
    <property type="match status" value="1"/>
</dbReference>
<dbReference type="EMBL" id="RCSX01000047">
    <property type="protein sequence ID" value="KAF7914998.1"/>
    <property type="molecule type" value="Genomic_DNA"/>
</dbReference>
<feature type="region of interest" description="Disordered" evidence="5">
    <location>
        <begin position="516"/>
        <end position="536"/>
    </location>
</feature>
<comment type="caution">
    <text evidence="7">The sequence shown here is derived from an EMBL/GenBank/DDBJ whole genome shotgun (WGS) entry which is preliminary data.</text>
</comment>
<evidence type="ECO:0000256" key="1">
    <source>
        <dbReference type="ARBA" id="ARBA00004123"/>
    </source>
</evidence>
<dbReference type="PANTHER" id="PTHR22980">
    <property type="entry name" value="CORTISTATIN"/>
    <property type="match status" value="1"/>
</dbReference>
<keyword evidence="8" id="KW-1185">Reference proteome</keyword>
<dbReference type="Pfam" id="PF15511">
    <property type="entry name" value="CENP-T_C"/>
    <property type="match status" value="1"/>
</dbReference>
<protein>
    <recommendedName>
        <fullName evidence="6">CENP-T/Histone H4 histone fold domain-containing protein</fullName>
    </recommendedName>
</protein>
<feature type="region of interest" description="Disordered" evidence="5">
    <location>
        <begin position="114"/>
        <end position="147"/>
    </location>
</feature>
<keyword evidence="4" id="KW-0539">Nucleus</keyword>